<dbReference type="InterPro" id="IPR042266">
    <property type="entry name" value="PPPDE_sf"/>
</dbReference>
<dbReference type="GO" id="GO:0101005">
    <property type="term" value="F:deubiquitinase activity"/>
    <property type="evidence" value="ECO:0007669"/>
    <property type="project" value="TreeGrafter"/>
</dbReference>
<comment type="caution">
    <text evidence="5">The sequence shown here is derived from an EMBL/GenBank/DDBJ whole genome shotgun (WGS) entry which is preliminary data.</text>
</comment>
<dbReference type="InterPro" id="IPR008580">
    <property type="entry name" value="PPPDE_dom"/>
</dbReference>
<protein>
    <submittedName>
        <fullName evidence="6">Desumoylating isopeptidase 2</fullName>
    </submittedName>
</protein>
<dbReference type="EMBL" id="CAMXCT030006632">
    <property type="protein sequence ID" value="CAL4804673.1"/>
    <property type="molecule type" value="Genomic_DNA"/>
</dbReference>
<gene>
    <name evidence="5" type="ORF">C1SCF055_LOCUS42010</name>
</gene>
<dbReference type="EMBL" id="CAMXCT010006632">
    <property type="protein sequence ID" value="CAI4017361.1"/>
    <property type="molecule type" value="Genomic_DNA"/>
</dbReference>
<reference evidence="6 7" key="2">
    <citation type="submission" date="2024-05" db="EMBL/GenBank/DDBJ databases">
        <authorList>
            <person name="Chen Y."/>
            <person name="Shah S."/>
            <person name="Dougan E. K."/>
            <person name="Thang M."/>
            <person name="Chan C."/>
        </authorList>
    </citation>
    <scope>NUCLEOTIDE SEQUENCE [LARGE SCALE GENOMIC DNA]</scope>
</reference>
<comment type="similarity">
    <text evidence="1">Belongs to the DeSI family.</text>
</comment>
<dbReference type="PANTHER" id="PTHR12378">
    <property type="entry name" value="DESUMOYLATING ISOPEPTIDASE"/>
    <property type="match status" value="1"/>
</dbReference>
<dbReference type="Proteomes" id="UP001152797">
    <property type="component" value="Unassembled WGS sequence"/>
</dbReference>
<organism evidence="5">
    <name type="scientific">Cladocopium goreaui</name>
    <dbReference type="NCBI Taxonomy" id="2562237"/>
    <lineage>
        <taxon>Eukaryota</taxon>
        <taxon>Sar</taxon>
        <taxon>Alveolata</taxon>
        <taxon>Dinophyceae</taxon>
        <taxon>Suessiales</taxon>
        <taxon>Symbiodiniaceae</taxon>
        <taxon>Cladocopium</taxon>
    </lineage>
</organism>
<evidence type="ECO:0000313" key="5">
    <source>
        <dbReference type="EMBL" id="CAI4017361.1"/>
    </source>
</evidence>
<keyword evidence="7" id="KW-1185">Reference proteome</keyword>
<dbReference type="GO" id="GO:0016579">
    <property type="term" value="P:protein deubiquitination"/>
    <property type="evidence" value="ECO:0007669"/>
    <property type="project" value="TreeGrafter"/>
</dbReference>
<dbReference type="AlphaFoldDB" id="A0A9P1DW97"/>
<accession>A0A9P1DW97</accession>
<evidence type="ECO:0000256" key="1">
    <source>
        <dbReference type="ARBA" id="ARBA00008140"/>
    </source>
</evidence>
<dbReference type="EMBL" id="CAMXCT020006632">
    <property type="protein sequence ID" value="CAL1170736.1"/>
    <property type="molecule type" value="Genomic_DNA"/>
</dbReference>
<evidence type="ECO:0000259" key="4">
    <source>
        <dbReference type="PROSITE" id="PS51858"/>
    </source>
</evidence>
<dbReference type="PROSITE" id="PS51858">
    <property type="entry name" value="PPPDE"/>
    <property type="match status" value="1"/>
</dbReference>
<name>A0A9P1DW97_9DINO</name>
<dbReference type="Gene3D" id="3.90.1720.30">
    <property type="entry name" value="PPPDE domains"/>
    <property type="match status" value="1"/>
</dbReference>
<evidence type="ECO:0000256" key="2">
    <source>
        <dbReference type="ARBA" id="ARBA00022670"/>
    </source>
</evidence>
<evidence type="ECO:0000313" key="7">
    <source>
        <dbReference type="Proteomes" id="UP001152797"/>
    </source>
</evidence>
<feature type="domain" description="PPPDE" evidence="4">
    <location>
        <begin position="45"/>
        <end position="186"/>
    </location>
</feature>
<proteinExistence type="inferred from homology"/>
<evidence type="ECO:0000256" key="3">
    <source>
        <dbReference type="ARBA" id="ARBA00022801"/>
    </source>
</evidence>
<keyword evidence="2" id="KW-0645">Protease</keyword>
<evidence type="ECO:0000313" key="6">
    <source>
        <dbReference type="EMBL" id="CAL4804673.1"/>
    </source>
</evidence>
<dbReference type="GO" id="GO:0006508">
    <property type="term" value="P:proteolysis"/>
    <property type="evidence" value="ECO:0007669"/>
    <property type="project" value="UniProtKB-KW"/>
</dbReference>
<keyword evidence="3" id="KW-0378">Hydrolase</keyword>
<dbReference type="PANTHER" id="PTHR12378:SF80">
    <property type="entry name" value="IP06716P-RELATED"/>
    <property type="match status" value="1"/>
</dbReference>
<dbReference type="OrthoDB" id="412286at2759"/>
<reference evidence="5" key="1">
    <citation type="submission" date="2022-10" db="EMBL/GenBank/DDBJ databases">
        <authorList>
            <person name="Chen Y."/>
            <person name="Dougan E. K."/>
            <person name="Chan C."/>
            <person name="Rhodes N."/>
            <person name="Thang M."/>
        </authorList>
    </citation>
    <scope>NUCLEOTIDE SEQUENCE</scope>
</reference>
<dbReference type="Pfam" id="PF05903">
    <property type="entry name" value="Peptidase_C97"/>
    <property type="match status" value="1"/>
</dbReference>
<dbReference type="SMART" id="SM01179">
    <property type="entry name" value="DUF862"/>
    <property type="match status" value="1"/>
</dbReference>
<sequence>MSEASIPRSGGFVEDHFQDANCLAQASHCFSEVYLAHPAEVFSGSKVLLHVYELVEFVRMNKILASELLPVGGALHAGVEVYGREWSYGGSSGSRKTGIVCEVPRTNQKHRYRESISLGFTRLSKAEVALVLGDLVELWLAEDYHWLNNNCLSFANDFCRKLGVGGIPAWVDRLPRGVSAVNQGMQSLAETMRHLADGTLEVVHAIVGAGGQLDCARCRPAPSFVSSFGTQSVAGSFVLTPAYGASFMPLGQGSSREMASVSLREDAVRIQPRHVPQHPVLSRVEEDNEWS</sequence>